<proteinExistence type="predicted"/>
<dbReference type="EMBL" id="JAHJDP010000020">
    <property type="protein sequence ID" value="MBU2689938.1"/>
    <property type="molecule type" value="Genomic_DNA"/>
</dbReference>
<dbReference type="InterPro" id="IPR052344">
    <property type="entry name" value="Transposase-related"/>
</dbReference>
<comment type="caution">
    <text evidence="6">The sequence shown here is derived from an EMBL/GenBank/DDBJ whole genome shotgun (WGS) entry which is preliminary data.</text>
</comment>
<feature type="domain" description="Transposase TnpC homeodomain" evidence="4">
    <location>
        <begin position="47"/>
        <end position="119"/>
    </location>
</feature>
<feature type="coiled-coil region" evidence="1">
    <location>
        <begin position="23"/>
        <end position="57"/>
    </location>
</feature>
<dbReference type="Pfam" id="PF13817">
    <property type="entry name" value="DDE_Tnp_IS66_C"/>
    <property type="match status" value="1"/>
</dbReference>
<name>A0A948RUS1_UNCEI</name>
<evidence type="ECO:0000259" key="2">
    <source>
        <dbReference type="Pfam" id="PF03050"/>
    </source>
</evidence>
<evidence type="ECO:0000256" key="1">
    <source>
        <dbReference type="SAM" id="Coils"/>
    </source>
</evidence>
<dbReference type="InterPro" id="IPR004291">
    <property type="entry name" value="Transposase_IS66_central"/>
</dbReference>
<dbReference type="Pfam" id="PF13005">
    <property type="entry name" value="zf-IS66"/>
    <property type="match status" value="1"/>
</dbReference>
<feature type="domain" description="Transposase IS66 central" evidence="2">
    <location>
        <begin position="188"/>
        <end position="475"/>
    </location>
</feature>
<evidence type="ECO:0000313" key="6">
    <source>
        <dbReference type="EMBL" id="MBU2689938.1"/>
    </source>
</evidence>
<accession>A0A948RUS1</accession>
<sequence>MQRSCDCISMFLMNVKSTPEELIRSQQAEIESLKEALAKLERENKSLSSKIDVLLHRLFRKKSERVDPDQLRMFEEILREIPESETETGEFEEKQVRVRKRRKGHGRAPFPPHLPREVIEIPLSPEERICPDCGQEMKEIGVETTERGHIIPAHFVVKQYVRKKYGCPEGHGIRTPELPPSLIEKCKYELSVYAHLTEAKYDDHLPLNRLSGIYKRQGFTIPKSTMWEMLRRVNDVVAEAILDQMRKELLREQLLQADETPVMVRLEDRKGIHKGYIWCYGVGKKRVFKFTMSRSREGPSRFLRGWKGGILQTDGYGGYDEVTRDNKLKRAGCWSHARRKVVEAMETGTPQAVLLLRPIQRLFWIERAIKRRAERLVLEREAFLQLRGEVRGRLSRIILKRIRKRVDTLLLERSTLPKSPLGKALTYLNNQWEPLKLFLNESELEIHNNDSERAIRHVVIGRRNWLFFGSPEGAKVGANLFSLVATCKALGISTKNYLEDVILKIDTTPISEISRLTPWAWAKEMGIETNPSIKE</sequence>
<evidence type="ECO:0000259" key="5">
    <source>
        <dbReference type="Pfam" id="PF13817"/>
    </source>
</evidence>
<reference evidence="6" key="1">
    <citation type="submission" date="2021-05" db="EMBL/GenBank/DDBJ databases">
        <title>Energy efficiency and biological interactions define the core microbiome of deep oligotrophic groundwater.</title>
        <authorList>
            <person name="Mehrshad M."/>
            <person name="Lopez-Fernandez M."/>
            <person name="Bell E."/>
            <person name="Bernier-Latmani R."/>
            <person name="Bertilsson S."/>
            <person name="Dopson M."/>
        </authorList>
    </citation>
    <scope>NUCLEOTIDE SEQUENCE</scope>
    <source>
        <strain evidence="6">Modern_marine.mb.64</strain>
    </source>
</reference>
<protein>
    <submittedName>
        <fullName evidence="6">IS66 family transposase</fullName>
    </submittedName>
</protein>
<gene>
    <name evidence="6" type="ORF">KJ970_03355</name>
</gene>
<dbReference type="AlphaFoldDB" id="A0A948RUS1"/>
<feature type="domain" description="Transposase IS66 zinc-finger binding" evidence="3">
    <location>
        <begin position="127"/>
        <end position="168"/>
    </location>
</feature>
<dbReference type="NCBIfam" id="NF033517">
    <property type="entry name" value="transpos_IS66"/>
    <property type="match status" value="1"/>
</dbReference>
<dbReference type="PANTHER" id="PTHR33678:SF1">
    <property type="entry name" value="BLL1576 PROTEIN"/>
    <property type="match status" value="1"/>
</dbReference>
<keyword evidence="1" id="KW-0175">Coiled coil</keyword>
<evidence type="ECO:0000259" key="3">
    <source>
        <dbReference type="Pfam" id="PF13005"/>
    </source>
</evidence>
<organism evidence="6 7">
    <name type="scientific">Eiseniibacteriota bacterium</name>
    <dbReference type="NCBI Taxonomy" id="2212470"/>
    <lineage>
        <taxon>Bacteria</taxon>
        <taxon>Candidatus Eiseniibacteriota</taxon>
    </lineage>
</organism>
<dbReference type="InterPro" id="IPR024463">
    <property type="entry name" value="Transposase_TnpC_homeodom"/>
</dbReference>
<dbReference type="Pfam" id="PF03050">
    <property type="entry name" value="DDE_Tnp_IS66"/>
    <property type="match status" value="1"/>
</dbReference>
<dbReference type="InterPro" id="IPR039552">
    <property type="entry name" value="IS66_C"/>
</dbReference>
<feature type="domain" description="Transposase IS66 C-terminal" evidence="5">
    <location>
        <begin position="482"/>
        <end position="519"/>
    </location>
</feature>
<dbReference type="Pfam" id="PF13007">
    <property type="entry name" value="LZ_Tnp_IS66"/>
    <property type="match status" value="1"/>
</dbReference>
<dbReference type="PANTHER" id="PTHR33678">
    <property type="entry name" value="BLL1576 PROTEIN"/>
    <property type="match status" value="1"/>
</dbReference>
<dbReference type="Proteomes" id="UP000777784">
    <property type="component" value="Unassembled WGS sequence"/>
</dbReference>
<evidence type="ECO:0000259" key="4">
    <source>
        <dbReference type="Pfam" id="PF13007"/>
    </source>
</evidence>
<evidence type="ECO:0000313" key="7">
    <source>
        <dbReference type="Proteomes" id="UP000777784"/>
    </source>
</evidence>
<dbReference type="PROSITE" id="PS50096">
    <property type="entry name" value="IQ"/>
    <property type="match status" value="1"/>
</dbReference>
<dbReference type="InterPro" id="IPR024474">
    <property type="entry name" value="Znf_dom_IS66"/>
</dbReference>